<dbReference type="EMBL" id="BMEY01000018">
    <property type="protein sequence ID" value="GGA85664.1"/>
    <property type="molecule type" value="Genomic_DNA"/>
</dbReference>
<evidence type="ECO:0000259" key="1">
    <source>
        <dbReference type="Pfam" id="PF00561"/>
    </source>
</evidence>
<dbReference type="InterPro" id="IPR029058">
    <property type="entry name" value="AB_hydrolase_fold"/>
</dbReference>
<dbReference type="Pfam" id="PF00561">
    <property type="entry name" value="Abhydrolase_1"/>
    <property type="match status" value="1"/>
</dbReference>
<organism evidence="2 3">
    <name type="scientific">Ornithinibacillus halotolerans</name>
    <dbReference type="NCBI Taxonomy" id="1274357"/>
    <lineage>
        <taxon>Bacteria</taxon>
        <taxon>Bacillati</taxon>
        <taxon>Bacillota</taxon>
        <taxon>Bacilli</taxon>
        <taxon>Bacillales</taxon>
        <taxon>Bacillaceae</taxon>
        <taxon>Ornithinibacillus</taxon>
    </lineage>
</organism>
<reference evidence="2" key="1">
    <citation type="journal article" date="2014" name="Int. J. Syst. Evol. Microbiol.">
        <title>Complete genome sequence of Corynebacterium casei LMG S-19264T (=DSM 44701T), isolated from a smear-ripened cheese.</title>
        <authorList>
            <consortium name="US DOE Joint Genome Institute (JGI-PGF)"/>
            <person name="Walter F."/>
            <person name="Albersmeier A."/>
            <person name="Kalinowski J."/>
            <person name="Ruckert C."/>
        </authorList>
    </citation>
    <scope>NUCLEOTIDE SEQUENCE</scope>
    <source>
        <strain evidence="2">CGMCC 1.12408</strain>
    </source>
</reference>
<comment type="caution">
    <text evidence="2">The sequence shown here is derived from an EMBL/GenBank/DDBJ whole genome shotgun (WGS) entry which is preliminary data.</text>
</comment>
<evidence type="ECO:0000313" key="3">
    <source>
        <dbReference type="Proteomes" id="UP000613512"/>
    </source>
</evidence>
<dbReference type="InterPro" id="IPR050266">
    <property type="entry name" value="AB_hydrolase_sf"/>
</dbReference>
<dbReference type="InterPro" id="IPR000073">
    <property type="entry name" value="AB_hydrolase_1"/>
</dbReference>
<dbReference type="SUPFAM" id="SSF53474">
    <property type="entry name" value="alpha/beta-Hydrolases"/>
    <property type="match status" value="1"/>
</dbReference>
<reference evidence="2" key="2">
    <citation type="submission" date="2020-09" db="EMBL/GenBank/DDBJ databases">
        <authorList>
            <person name="Sun Q."/>
            <person name="Zhou Y."/>
        </authorList>
    </citation>
    <scope>NUCLEOTIDE SEQUENCE</scope>
    <source>
        <strain evidence="2">CGMCC 1.12408</strain>
    </source>
</reference>
<dbReference type="PANTHER" id="PTHR43798:SF33">
    <property type="entry name" value="HYDROLASE, PUTATIVE (AFU_ORTHOLOGUE AFUA_2G14860)-RELATED"/>
    <property type="match status" value="1"/>
</dbReference>
<accession>A0A916WCK5</accession>
<dbReference type="Gene3D" id="3.40.50.1820">
    <property type="entry name" value="alpha/beta hydrolase"/>
    <property type="match status" value="1"/>
</dbReference>
<dbReference type="GO" id="GO:0016020">
    <property type="term" value="C:membrane"/>
    <property type="evidence" value="ECO:0007669"/>
    <property type="project" value="TreeGrafter"/>
</dbReference>
<name>A0A916WCK5_9BACI</name>
<dbReference type="Proteomes" id="UP000613512">
    <property type="component" value="Unassembled WGS sequence"/>
</dbReference>
<protein>
    <recommendedName>
        <fullName evidence="1">AB hydrolase-1 domain-containing protein</fullName>
    </recommendedName>
</protein>
<evidence type="ECO:0000313" key="2">
    <source>
        <dbReference type="EMBL" id="GGA85664.1"/>
    </source>
</evidence>
<dbReference type="RefSeq" id="WP_188385570.1">
    <property type="nucleotide sequence ID" value="NZ_BMEY01000018.1"/>
</dbReference>
<proteinExistence type="predicted"/>
<gene>
    <name evidence="2" type="ORF">GCM10008025_30810</name>
</gene>
<dbReference type="AlphaFoldDB" id="A0A916WCK5"/>
<sequence length="295" mass="33708">MKNYHSIIIGKGEPLIFHPAAGFSGMEGLNIAENLADHYECHLLDLPGMGKSKGIDGRVTIHKISAWLKDYIELHKMKKVTLVGHSMGAGVAMCFASTYPHQVNKIILLDQGHKNIPRFPTRDFGVFGYVVPIFSLLERTFGDVFIKRIEKLFIGTPKEVTSEDIEKRVVDFCTRFQIDRSEYIDKAFREDAPFTREGLRFMFGYFRMNLPKLLNNITAPCLLIYASFEGFDQKEANRTKKAVAKLRQTKNIEMFQIKGQHYVHWGNNNCLDKINQFLAVEKKSSHSQKKKASSV</sequence>
<keyword evidence="3" id="KW-1185">Reference proteome</keyword>
<dbReference type="PANTHER" id="PTHR43798">
    <property type="entry name" value="MONOACYLGLYCEROL LIPASE"/>
    <property type="match status" value="1"/>
</dbReference>
<dbReference type="PRINTS" id="PR00111">
    <property type="entry name" value="ABHYDROLASE"/>
</dbReference>
<feature type="domain" description="AB hydrolase-1" evidence="1">
    <location>
        <begin position="14"/>
        <end position="111"/>
    </location>
</feature>